<dbReference type="SUPFAM" id="SSF56935">
    <property type="entry name" value="Porins"/>
    <property type="match status" value="1"/>
</dbReference>
<feature type="transmembrane region" description="Helical" evidence="8">
    <location>
        <begin position="30"/>
        <end position="52"/>
    </location>
</feature>
<name>A0A521FDW6_9BACT</name>
<comment type="similarity">
    <text evidence="7">Belongs to the TonB-dependent receptor family.</text>
</comment>
<dbReference type="AlphaFoldDB" id="A0A521FDW6"/>
<evidence type="ECO:0000256" key="7">
    <source>
        <dbReference type="PROSITE-ProRule" id="PRU01360"/>
    </source>
</evidence>
<evidence type="ECO:0000313" key="11">
    <source>
        <dbReference type="EMBL" id="SMO94204.1"/>
    </source>
</evidence>
<dbReference type="PANTHER" id="PTHR40980">
    <property type="entry name" value="PLUG DOMAIN-CONTAINING PROTEIN"/>
    <property type="match status" value="1"/>
</dbReference>
<protein>
    <submittedName>
        <fullName evidence="11">TonB-dependent receptor</fullName>
    </submittedName>
</protein>
<dbReference type="Gene3D" id="2.60.40.1120">
    <property type="entry name" value="Carboxypeptidase-like, regulatory domain"/>
    <property type="match status" value="1"/>
</dbReference>
<dbReference type="InterPro" id="IPR036942">
    <property type="entry name" value="Beta-barrel_TonB_sf"/>
</dbReference>
<dbReference type="Pfam" id="PF13715">
    <property type="entry name" value="CarbopepD_reg_2"/>
    <property type="match status" value="1"/>
</dbReference>
<dbReference type="InterPro" id="IPR012910">
    <property type="entry name" value="Plug_dom"/>
</dbReference>
<dbReference type="Pfam" id="PF07715">
    <property type="entry name" value="Plug"/>
    <property type="match status" value="1"/>
</dbReference>
<dbReference type="InterPro" id="IPR041700">
    <property type="entry name" value="OMP_b-brl_3"/>
</dbReference>
<evidence type="ECO:0000259" key="10">
    <source>
        <dbReference type="Pfam" id="PF14905"/>
    </source>
</evidence>
<evidence type="ECO:0000256" key="4">
    <source>
        <dbReference type="ARBA" id="ARBA00022692"/>
    </source>
</evidence>
<evidence type="ECO:0000256" key="6">
    <source>
        <dbReference type="ARBA" id="ARBA00023237"/>
    </source>
</evidence>
<evidence type="ECO:0000259" key="9">
    <source>
        <dbReference type="Pfam" id="PF07715"/>
    </source>
</evidence>
<evidence type="ECO:0000256" key="1">
    <source>
        <dbReference type="ARBA" id="ARBA00004571"/>
    </source>
</evidence>
<dbReference type="Gene3D" id="2.170.130.10">
    <property type="entry name" value="TonB-dependent receptor, plug domain"/>
    <property type="match status" value="1"/>
</dbReference>
<keyword evidence="6 7" id="KW-0998">Cell outer membrane</keyword>
<evidence type="ECO:0000256" key="2">
    <source>
        <dbReference type="ARBA" id="ARBA00022448"/>
    </source>
</evidence>
<keyword evidence="4 7" id="KW-0812">Transmembrane</keyword>
<evidence type="ECO:0000256" key="3">
    <source>
        <dbReference type="ARBA" id="ARBA00022452"/>
    </source>
</evidence>
<proteinExistence type="inferred from homology"/>
<dbReference type="InterPro" id="IPR039426">
    <property type="entry name" value="TonB-dep_rcpt-like"/>
</dbReference>
<reference evidence="11 12" key="1">
    <citation type="submission" date="2017-05" db="EMBL/GenBank/DDBJ databases">
        <authorList>
            <person name="Varghese N."/>
            <person name="Submissions S."/>
        </authorList>
    </citation>
    <scope>NUCLEOTIDE SEQUENCE [LARGE SCALE GENOMIC DNA]</scope>
    <source>
        <strain evidence="11 12">DSM 21985</strain>
    </source>
</reference>
<dbReference type="PANTHER" id="PTHR40980:SF4">
    <property type="entry name" value="TONB-DEPENDENT RECEPTOR-LIKE BETA-BARREL DOMAIN-CONTAINING PROTEIN"/>
    <property type="match status" value="1"/>
</dbReference>
<dbReference type="OrthoDB" id="8727862at2"/>
<dbReference type="Proteomes" id="UP000317557">
    <property type="component" value="Unassembled WGS sequence"/>
</dbReference>
<dbReference type="NCBIfam" id="TIGR01782">
    <property type="entry name" value="TonB-Xanth-Caul"/>
    <property type="match status" value="1"/>
</dbReference>
<keyword evidence="12" id="KW-1185">Reference proteome</keyword>
<evidence type="ECO:0000313" key="12">
    <source>
        <dbReference type="Proteomes" id="UP000317557"/>
    </source>
</evidence>
<keyword evidence="3 7" id="KW-1134">Transmembrane beta strand</keyword>
<dbReference type="PROSITE" id="PS52016">
    <property type="entry name" value="TONB_DEPENDENT_REC_3"/>
    <property type="match status" value="1"/>
</dbReference>
<keyword evidence="5 7" id="KW-0472">Membrane</keyword>
<feature type="domain" description="TonB-dependent receptor plug" evidence="9">
    <location>
        <begin position="159"/>
        <end position="255"/>
    </location>
</feature>
<dbReference type="InterPro" id="IPR010104">
    <property type="entry name" value="TonB_rcpt_bac"/>
</dbReference>
<sequence>MLKKDSTLQRSGSIFTKDFGSALRLIGRSFFSIQFVGAVLFVMMLCTASVFAQNGTIRGEVKEAETGEALIGANVILQGTSKGASTDIDGRYVIRNVSPEEYTLIFRYLGFESKDVQITVEAGQTLTQNMEMSATTVQGEEIQITAQQRGQARALSEQRKSVNIKNVISSEQIESFADNTVTDALSRISGMGHGGTNIRGVGAGSANVTMDGQRMGATGGNRSVDLSTISSDMVQDLEVIKVITPDMDADALAGVININTRRPVGGERDLNIRLGGGLQDRYVRHMGTNRRASISYGDSPSDTYSFGLNFSYQRDPSANEVLRTEWGGQKSFEGYGPMDRLANLGTELNFSVPQRIGTGLQFTFQPSEVSTYHVQGMFNVQNRTRYQYALSYNPRLENYIENPFYTGFPDGGGGPDAENQGTMSYSPRMDEATIHQYTVQAGGRHRLDNMDIEYKLGWGHGRFNDDQYRMSFETRSRQEFIFDLEDRWNPSVEIAPWSRNPSYPEPSQMVFQDMDHRINSNVDNDFEASIDFEVPHRWGEFKFGSSSSLTYKRGIGERLLREYSSNLDVSKFQQIENGSWQIFNRAGSTYQIPWLIDLEKARDFYITQTPRFQTDLEEWALSTETSDYFANENTYAAYVMGNFEVEWFTVLGGLRVEHTFNKYEGRESEISQSGIFRGASDISNSNSYTNFFPNLQTVFSLGDLTNVRFAYSRSIGRPSFSQLNPYIQRNYSTRTIQRGNPDLDPMLSNNFDILFEHYFMNVGQFTVGLFYKDMKDFVFSSTEIVDYTGDNEEGLTGRWTVDGFKNGEEAKVYGAEISWQQKLEFLPGRLGNLATYSNYSYAQSIADVGRQEEQSTHGLAEFKELLGMKVDPEYKYVTPLEGQRPHVINAGLEYSEGDFFAQVSYQWAANALSSYAGEQTAIALPQPEEVYLDQYNDAAQDLSLTVRYWINSSFQIWFDASNILNNKEFNYYYDADYYPYTTELDGREITLGLRYRL</sequence>
<dbReference type="InterPro" id="IPR008969">
    <property type="entry name" value="CarboxyPept-like_regulatory"/>
</dbReference>
<accession>A0A521FDW6</accession>
<keyword evidence="8" id="KW-1133">Transmembrane helix</keyword>
<keyword evidence="11" id="KW-0675">Receptor</keyword>
<gene>
    <name evidence="11" type="ORF">SAMN06265219_11768</name>
</gene>
<organism evidence="11 12">
    <name type="scientific">Gracilimonas mengyeensis</name>
    <dbReference type="NCBI Taxonomy" id="1302730"/>
    <lineage>
        <taxon>Bacteria</taxon>
        <taxon>Pseudomonadati</taxon>
        <taxon>Balneolota</taxon>
        <taxon>Balneolia</taxon>
        <taxon>Balneolales</taxon>
        <taxon>Balneolaceae</taxon>
        <taxon>Gracilimonas</taxon>
    </lineage>
</organism>
<dbReference type="GO" id="GO:0009279">
    <property type="term" value="C:cell outer membrane"/>
    <property type="evidence" value="ECO:0007669"/>
    <property type="project" value="UniProtKB-SubCell"/>
</dbReference>
<dbReference type="InterPro" id="IPR037066">
    <property type="entry name" value="Plug_dom_sf"/>
</dbReference>
<evidence type="ECO:0000256" key="8">
    <source>
        <dbReference type="SAM" id="Phobius"/>
    </source>
</evidence>
<comment type="subcellular location">
    <subcellularLocation>
        <location evidence="1 7">Cell outer membrane</location>
        <topology evidence="1 7">Multi-pass membrane protein</topology>
    </subcellularLocation>
</comment>
<keyword evidence="2 7" id="KW-0813">Transport</keyword>
<evidence type="ECO:0000256" key="5">
    <source>
        <dbReference type="ARBA" id="ARBA00023136"/>
    </source>
</evidence>
<dbReference type="Pfam" id="PF14905">
    <property type="entry name" value="OMP_b-brl_3"/>
    <property type="match status" value="1"/>
</dbReference>
<dbReference type="Gene3D" id="2.40.170.20">
    <property type="entry name" value="TonB-dependent receptor, beta-barrel domain"/>
    <property type="match status" value="1"/>
</dbReference>
<dbReference type="SUPFAM" id="SSF49464">
    <property type="entry name" value="Carboxypeptidase regulatory domain-like"/>
    <property type="match status" value="1"/>
</dbReference>
<feature type="domain" description="Outer membrane protein beta-barrel" evidence="10">
    <location>
        <begin position="615"/>
        <end position="844"/>
    </location>
</feature>
<dbReference type="EMBL" id="FXTP01000017">
    <property type="protein sequence ID" value="SMO94204.1"/>
    <property type="molecule type" value="Genomic_DNA"/>
</dbReference>